<dbReference type="Gene3D" id="3.30.560.10">
    <property type="entry name" value="Glucose Oxidase, domain 3"/>
    <property type="match status" value="1"/>
</dbReference>
<reference evidence="4 5" key="1">
    <citation type="submission" date="2024-07" db="EMBL/GenBank/DDBJ databases">
        <title>Section-level genome sequencing and comparative genomics of Aspergillus sections Usti and Cavernicolus.</title>
        <authorList>
            <consortium name="Lawrence Berkeley National Laboratory"/>
            <person name="Nybo J.L."/>
            <person name="Vesth T.C."/>
            <person name="Theobald S."/>
            <person name="Frisvad J.C."/>
            <person name="Larsen T.O."/>
            <person name="Kjaerboelling I."/>
            <person name="Rothschild-Mancinelli K."/>
            <person name="Lyhne E.K."/>
            <person name="Kogle M.E."/>
            <person name="Barry K."/>
            <person name="Clum A."/>
            <person name="Na H."/>
            <person name="Ledsgaard L."/>
            <person name="Lin J."/>
            <person name="Lipzen A."/>
            <person name="Kuo A."/>
            <person name="Riley R."/>
            <person name="Mondo S."/>
            <person name="LaButti K."/>
            <person name="Haridas S."/>
            <person name="Pangalinan J."/>
            <person name="Salamov A.A."/>
            <person name="Simmons B.A."/>
            <person name="Magnuson J.K."/>
            <person name="Chen J."/>
            <person name="Drula E."/>
            <person name="Henrissat B."/>
            <person name="Wiebenga A."/>
            <person name="Lubbers R.J."/>
            <person name="Gomes A.C."/>
            <person name="Macurrencykelacurrency M.R."/>
            <person name="Stajich J."/>
            <person name="Grigoriev I.V."/>
            <person name="Mortensen U.H."/>
            <person name="De vries R.P."/>
            <person name="Baker S.E."/>
            <person name="Andersen M.R."/>
        </authorList>
    </citation>
    <scope>NUCLEOTIDE SEQUENCE [LARGE SCALE GENOMIC DNA]</scope>
    <source>
        <strain evidence="4 5">CBS 756.74</strain>
    </source>
</reference>
<evidence type="ECO:0000313" key="5">
    <source>
        <dbReference type="Proteomes" id="UP001610444"/>
    </source>
</evidence>
<dbReference type="PROSITE" id="PS00624">
    <property type="entry name" value="GMC_OXRED_2"/>
    <property type="match status" value="1"/>
</dbReference>
<dbReference type="InterPro" id="IPR007867">
    <property type="entry name" value="GMC_OxRtase_C"/>
</dbReference>
<dbReference type="EMBL" id="JBFXLR010000054">
    <property type="protein sequence ID" value="KAL2841943.1"/>
    <property type="molecule type" value="Genomic_DNA"/>
</dbReference>
<gene>
    <name evidence="4" type="ORF">BJX68DRAFT_257916</name>
</gene>
<evidence type="ECO:0000313" key="4">
    <source>
        <dbReference type="EMBL" id="KAL2841943.1"/>
    </source>
</evidence>
<comment type="caution">
    <text evidence="4">The sequence shown here is derived from an EMBL/GenBank/DDBJ whole genome shotgun (WGS) entry which is preliminary data.</text>
</comment>
<dbReference type="Pfam" id="PF00732">
    <property type="entry name" value="GMC_oxred_N"/>
    <property type="match status" value="1"/>
</dbReference>
<evidence type="ECO:0000256" key="2">
    <source>
        <dbReference type="SAM" id="MobiDB-lite"/>
    </source>
</evidence>
<feature type="domain" description="Glucose-methanol-choline oxidoreductase N-terminal" evidence="3">
    <location>
        <begin position="304"/>
        <end position="318"/>
    </location>
</feature>
<accession>A0ABR4JPG5</accession>
<dbReference type="RefSeq" id="XP_070894811.1">
    <property type="nucleotide sequence ID" value="XM_071043436.1"/>
</dbReference>
<comment type="similarity">
    <text evidence="1">Belongs to the GMC oxidoreductase family.</text>
</comment>
<dbReference type="Pfam" id="PF05199">
    <property type="entry name" value="GMC_oxred_C"/>
    <property type="match status" value="1"/>
</dbReference>
<dbReference type="PANTHER" id="PTHR11552">
    <property type="entry name" value="GLUCOSE-METHANOL-CHOLINE GMC OXIDOREDUCTASE"/>
    <property type="match status" value="1"/>
</dbReference>
<dbReference type="SUPFAM" id="SSF54373">
    <property type="entry name" value="FAD-linked reductases, C-terminal domain"/>
    <property type="match status" value="1"/>
</dbReference>
<organism evidence="4 5">
    <name type="scientific">Aspergillus pseudodeflectus</name>
    <dbReference type="NCBI Taxonomy" id="176178"/>
    <lineage>
        <taxon>Eukaryota</taxon>
        <taxon>Fungi</taxon>
        <taxon>Dikarya</taxon>
        <taxon>Ascomycota</taxon>
        <taxon>Pezizomycotina</taxon>
        <taxon>Eurotiomycetes</taxon>
        <taxon>Eurotiomycetidae</taxon>
        <taxon>Eurotiales</taxon>
        <taxon>Aspergillaceae</taxon>
        <taxon>Aspergillus</taxon>
        <taxon>Aspergillus subgen. Nidulantes</taxon>
    </lineage>
</organism>
<dbReference type="InterPro" id="IPR036188">
    <property type="entry name" value="FAD/NAD-bd_sf"/>
</dbReference>
<dbReference type="InterPro" id="IPR012132">
    <property type="entry name" value="GMC_OxRdtase"/>
</dbReference>
<dbReference type="Gene3D" id="3.50.50.60">
    <property type="entry name" value="FAD/NAD(P)-binding domain"/>
    <property type="match status" value="1"/>
</dbReference>
<dbReference type="SUPFAM" id="SSF51905">
    <property type="entry name" value="FAD/NAD(P)-binding domain"/>
    <property type="match status" value="1"/>
</dbReference>
<evidence type="ECO:0000256" key="1">
    <source>
        <dbReference type="ARBA" id="ARBA00010790"/>
    </source>
</evidence>
<name>A0ABR4JPG5_9EURO</name>
<dbReference type="Proteomes" id="UP001610444">
    <property type="component" value="Unassembled WGS sequence"/>
</dbReference>
<keyword evidence="5" id="KW-1185">Reference proteome</keyword>
<dbReference type="PIRSF" id="PIRSF000137">
    <property type="entry name" value="Alcohol_oxidase"/>
    <property type="match status" value="1"/>
</dbReference>
<feature type="region of interest" description="Disordered" evidence="2">
    <location>
        <begin position="1"/>
        <end position="28"/>
    </location>
</feature>
<dbReference type="PANTHER" id="PTHR11552:SF210">
    <property type="entry name" value="GLUCOSE-METHANOL-CHOLINE OXIDOREDUCTASE N-TERMINAL DOMAIN-CONTAINING PROTEIN-RELATED"/>
    <property type="match status" value="1"/>
</dbReference>
<dbReference type="GeneID" id="98158600"/>
<evidence type="ECO:0000259" key="3">
    <source>
        <dbReference type="PROSITE" id="PS00624"/>
    </source>
</evidence>
<proteinExistence type="inferred from homology"/>
<protein>
    <recommendedName>
        <fullName evidence="3">Glucose-methanol-choline oxidoreductase N-terminal domain-containing protein</fullName>
    </recommendedName>
</protein>
<sequence length="596" mass="63758">MGTGLIALSSPHPPQDHIQSTAETPRSDATIPTHEADIIIVGGGTAGLVLAARLSPNPNLHILVLEAGNDTTSDPRSHTPALRPGLLNTENEWGFNIAPQAALGGKEFRQPQGRQLGGSSGLNGKVFIANSRANVDGEGGRHWGMRGRIWDTLGPYYRRVYRMTLPKDPAKIEELGLEYVDVNENGVAGSADGPIQASFADAVDNPSAGAWVRTLRGLGYTMRGDPFSSHPVLGGYVNALAIDPVTETRSYSANAYYLPVKDRPNLRVSCTSGAEPTATGVEYTMNGGETLTAKAGHEVILSAGAINTPKLLELSGIGSPAIVNRFAIPVRVDNPHVGENLQDHLMAGFADLETGLREGTHVLALTELEQDKVGDDDPPINSAATNARAAFLRYLIENHHNQATAAYFIVPSQVDFRDTGVAPSHPPRPENYMTIFAMLAHPLSRWSTHITSASPSAPPLIDPRYLSHPADVDLLSRHVRFIDTVASSPPLSNILKPEGVGKRSPGVPPNLRTAPLDEVASYVRNACMNNYHTAGTSAMMPREKGDVVEARLRVYGVKGLRVVDASVVPIIPSGNTQSTVYAIAERAADLVLEDYI</sequence>
<dbReference type="InterPro" id="IPR000172">
    <property type="entry name" value="GMC_OxRdtase_N"/>
</dbReference>